<sequence length="253" mass="27534">MKKVLSTLALGVMLATSVSADFLRAEVGAGMWAQTPSGALVSSNSGLTGSDTSSETQNTGGYAWLLVKHFVPIIPNLRLEYASVTNEGVAKGSFAGFTATAGKSTLEMTQYDIIPYYNILDNTFWLTLDLGVDLKMINLNYNVANATLTTAGATGTEYDKAQMLPIPMGYVRTRFQLPITDLAAEADIKYISYGSTTIYDARIKVDYTFDITPLIQPGIEIGYRVQKFETAEADDVDFKLDFAGVYAGLMLRF</sequence>
<feature type="signal peptide" evidence="1">
    <location>
        <begin position="1"/>
        <end position="20"/>
    </location>
</feature>
<name>A0A975GDZ5_9BACT</name>
<reference evidence="2" key="2">
    <citation type="submission" date="2021-04" db="EMBL/GenBank/DDBJ databases">
        <title>Isolation and characterization of a novel species of the genus Sulfurimonas.</title>
        <authorList>
            <person name="Fukui M."/>
        </authorList>
    </citation>
    <scope>NUCLEOTIDE SEQUENCE</scope>
    <source>
        <strain evidence="2">H1576</strain>
    </source>
</reference>
<proteinExistence type="predicted"/>
<dbReference type="AlphaFoldDB" id="A0A975GDZ5"/>
<feature type="chain" id="PRO_5037906675" evidence="1">
    <location>
        <begin position="21"/>
        <end position="253"/>
    </location>
</feature>
<dbReference type="InterPro" id="IPR026387">
    <property type="entry name" value="OMP_w_GlyGly"/>
</dbReference>
<dbReference type="EMBL" id="CP046072">
    <property type="protein sequence ID" value="QSZ42893.1"/>
    <property type="molecule type" value="Genomic_DNA"/>
</dbReference>
<evidence type="ECO:0000313" key="2">
    <source>
        <dbReference type="EMBL" id="QSZ42893.1"/>
    </source>
</evidence>
<gene>
    <name evidence="2" type="ORF">GJV85_12500</name>
</gene>
<evidence type="ECO:0000313" key="3">
    <source>
        <dbReference type="Proteomes" id="UP000671852"/>
    </source>
</evidence>
<organism evidence="2 3">
    <name type="scientific">Sulfurimonas aquatica</name>
    <dbReference type="NCBI Taxonomy" id="2672570"/>
    <lineage>
        <taxon>Bacteria</taxon>
        <taxon>Pseudomonadati</taxon>
        <taxon>Campylobacterota</taxon>
        <taxon>Epsilonproteobacteria</taxon>
        <taxon>Campylobacterales</taxon>
        <taxon>Sulfurimonadaceae</taxon>
        <taxon>Sulfurimonas</taxon>
    </lineage>
</organism>
<protein>
    <submittedName>
        <fullName evidence="2">TIGR04219 family outer membrane beta-barrel protein</fullName>
    </submittedName>
</protein>
<dbReference type="RefSeq" id="WP_207561704.1">
    <property type="nucleotide sequence ID" value="NZ_CP046072.1"/>
</dbReference>
<evidence type="ECO:0000256" key="1">
    <source>
        <dbReference type="SAM" id="SignalP"/>
    </source>
</evidence>
<dbReference type="KEGG" id="saqt:GJV85_12500"/>
<dbReference type="Proteomes" id="UP000671852">
    <property type="component" value="Chromosome"/>
</dbReference>
<accession>A0A975GDZ5</accession>
<keyword evidence="1" id="KW-0732">Signal</keyword>
<keyword evidence="3" id="KW-1185">Reference proteome</keyword>
<dbReference type="NCBIfam" id="TIGR04219">
    <property type="entry name" value="OMP_w_GlyGly"/>
    <property type="match status" value="1"/>
</dbReference>
<reference evidence="2" key="1">
    <citation type="submission" date="2019-11" db="EMBL/GenBank/DDBJ databases">
        <authorList>
            <person name="Kojima H."/>
        </authorList>
    </citation>
    <scope>NUCLEOTIDE SEQUENCE</scope>
    <source>
        <strain evidence="2">H1576</strain>
    </source>
</reference>